<dbReference type="RefSeq" id="WP_098514671.1">
    <property type="nucleotide sequence ID" value="NZ_JBIAKZ010000031.1"/>
</dbReference>
<comment type="caution">
    <text evidence="1">The sequence shown here is derived from an EMBL/GenBank/DDBJ whole genome shotgun (WGS) entry which is preliminary data.</text>
</comment>
<dbReference type="EMBL" id="PDJK01000002">
    <property type="protein sequence ID" value="PFG51063.1"/>
    <property type="molecule type" value="Genomic_DNA"/>
</dbReference>
<evidence type="ECO:0000313" key="1">
    <source>
        <dbReference type="EMBL" id="PFG51063.1"/>
    </source>
</evidence>
<protein>
    <submittedName>
        <fullName evidence="1">Uncharacterized protein</fullName>
    </submittedName>
</protein>
<dbReference type="AlphaFoldDB" id="A0A2A9FJF0"/>
<keyword evidence="2" id="KW-1185">Reference proteome</keyword>
<sequence length="130" mass="13787">MNTLMVFLDAIRDHLDLHYLPDVASLDIGGRPGRPVVVQLGTRGDLAALAGGLLRWAATLDEVTASIWRVSDGGSVHLSISGRMPCGVPVDVYGGVLFEEAAFPDLPAGARQDMPVFVLHSWARPEGVAA</sequence>
<accession>A0A2A9FJF0</accession>
<dbReference type="Proteomes" id="UP000243542">
    <property type="component" value="Unassembled WGS sequence"/>
</dbReference>
<organism evidence="1 2">
    <name type="scientific">Amycolatopsis sulphurea</name>
    <dbReference type="NCBI Taxonomy" id="76022"/>
    <lineage>
        <taxon>Bacteria</taxon>
        <taxon>Bacillati</taxon>
        <taxon>Actinomycetota</taxon>
        <taxon>Actinomycetes</taxon>
        <taxon>Pseudonocardiales</taxon>
        <taxon>Pseudonocardiaceae</taxon>
        <taxon>Amycolatopsis</taxon>
    </lineage>
</organism>
<reference evidence="1 2" key="1">
    <citation type="submission" date="2017-10" db="EMBL/GenBank/DDBJ databases">
        <title>Sequencing the genomes of 1000 actinobacteria strains.</title>
        <authorList>
            <person name="Klenk H.-P."/>
        </authorList>
    </citation>
    <scope>NUCLEOTIDE SEQUENCE [LARGE SCALE GENOMIC DNA]</scope>
    <source>
        <strain evidence="1 2">DSM 46092</strain>
    </source>
</reference>
<name>A0A2A9FJF0_9PSEU</name>
<evidence type="ECO:0000313" key="2">
    <source>
        <dbReference type="Proteomes" id="UP000243542"/>
    </source>
</evidence>
<proteinExistence type="predicted"/>
<gene>
    <name evidence="1" type="ORF">ATK36_6336</name>
</gene>